<dbReference type="PROSITE" id="PS50294">
    <property type="entry name" value="WD_REPEATS_REGION"/>
    <property type="match status" value="1"/>
</dbReference>
<feature type="compositionally biased region" description="Polar residues" evidence="4">
    <location>
        <begin position="1893"/>
        <end position="1906"/>
    </location>
</feature>
<feature type="compositionally biased region" description="Acidic residues" evidence="4">
    <location>
        <begin position="1856"/>
        <end position="1865"/>
    </location>
</feature>
<feature type="repeat" description="WD" evidence="3">
    <location>
        <begin position="2113"/>
        <end position="2154"/>
    </location>
</feature>
<dbReference type="InterPro" id="IPR022033">
    <property type="entry name" value="Rav1p_C"/>
</dbReference>
<dbReference type="SUPFAM" id="SSF50978">
    <property type="entry name" value="WD40 repeat-like"/>
    <property type="match status" value="3"/>
</dbReference>
<keyword evidence="2" id="KW-0677">Repeat</keyword>
<dbReference type="STRING" id="91626.A0A0C9LU05"/>
<feature type="compositionally biased region" description="Polar residues" evidence="4">
    <location>
        <begin position="1394"/>
        <end position="1406"/>
    </location>
</feature>
<dbReference type="Proteomes" id="UP000053815">
    <property type="component" value="Unassembled WGS sequence"/>
</dbReference>
<dbReference type="InterPro" id="IPR036322">
    <property type="entry name" value="WD40_repeat_dom_sf"/>
</dbReference>
<feature type="compositionally biased region" description="Basic and acidic residues" evidence="4">
    <location>
        <begin position="921"/>
        <end position="930"/>
    </location>
</feature>
<evidence type="ECO:0000259" key="5">
    <source>
        <dbReference type="Pfam" id="PF12234"/>
    </source>
</evidence>
<dbReference type="Pfam" id="PF12234">
    <property type="entry name" value="Rav1p_C"/>
    <property type="match status" value="1"/>
</dbReference>
<dbReference type="Pfam" id="PF00400">
    <property type="entry name" value="WD40"/>
    <property type="match status" value="1"/>
</dbReference>
<keyword evidence="7" id="KW-1185">Reference proteome</keyword>
<dbReference type="InterPro" id="IPR019775">
    <property type="entry name" value="WD40_repeat_CS"/>
</dbReference>
<organism evidence="6">
    <name type="scientific">Mucor ambiguus</name>
    <dbReference type="NCBI Taxonomy" id="91626"/>
    <lineage>
        <taxon>Eukaryota</taxon>
        <taxon>Fungi</taxon>
        <taxon>Fungi incertae sedis</taxon>
        <taxon>Mucoromycota</taxon>
        <taxon>Mucoromycotina</taxon>
        <taxon>Mucoromycetes</taxon>
        <taxon>Mucorales</taxon>
        <taxon>Mucorineae</taxon>
        <taxon>Mucoraceae</taxon>
        <taxon>Mucor</taxon>
    </lineage>
</organism>
<feature type="region of interest" description="Disordered" evidence="4">
    <location>
        <begin position="269"/>
        <end position="290"/>
    </location>
</feature>
<keyword evidence="1 3" id="KW-0853">WD repeat</keyword>
<dbReference type="Gene3D" id="2.130.10.10">
    <property type="entry name" value="YVTN repeat-like/Quinoprotein amine dehydrogenase"/>
    <property type="match status" value="3"/>
</dbReference>
<protein>
    <submittedName>
        <fullName evidence="6">WD repeat protein</fullName>
    </submittedName>
</protein>
<dbReference type="InterPro" id="IPR052208">
    <property type="entry name" value="DmX-like/RAVE_component"/>
</dbReference>
<dbReference type="EMBL" id="DF836347">
    <property type="protein sequence ID" value="GAN04230.1"/>
    <property type="molecule type" value="Genomic_DNA"/>
</dbReference>
<dbReference type="PANTHER" id="PTHR13950">
    <property type="entry name" value="RABCONNECTIN-RELATED"/>
    <property type="match status" value="1"/>
</dbReference>
<gene>
    <name evidence="6" type="ORF">MAM1_0058d03690</name>
</gene>
<feature type="compositionally biased region" description="Acidic residues" evidence="4">
    <location>
        <begin position="1431"/>
        <end position="1440"/>
    </location>
</feature>
<evidence type="ECO:0000313" key="6">
    <source>
        <dbReference type="EMBL" id="GAN04230.1"/>
    </source>
</evidence>
<dbReference type="PROSITE" id="PS00678">
    <property type="entry name" value="WD_REPEATS_1"/>
    <property type="match status" value="1"/>
</dbReference>
<evidence type="ECO:0000256" key="1">
    <source>
        <dbReference type="ARBA" id="ARBA00022574"/>
    </source>
</evidence>
<dbReference type="PANTHER" id="PTHR13950:SF9">
    <property type="entry name" value="RABCONNECTIN-3A"/>
    <property type="match status" value="1"/>
</dbReference>
<feature type="region of interest" description="Disordered" evidence="4">
    <location>
        <begin position="1394"/>
        <end position="1446"/>
    </location>
</feature>
<dbReference type="InterPro" id="IPR015943">
    <property type="entry name" value="WD40/YVTN_repeat-like_dom_sf"/>
</dbReference>
<feature type="region of interest" description="Disordered" evidence="4">
    <location>
        <begin position="1937"/>
        <end position="1960"/>
    </location>
</feature>
<dbReference type="InterPro" id="IPR001680">
    <property type="entry name" value="WD40_rpt"/>
</dbReference>
<feature type="compositionally biased region" description="Basic and acidic residues" evidence="4">
    <location>
        <begin position="1937"/>
        <end position="1947"/>
    </location>
</feature>
<feature type="compositionally biased region" description="Polar residues" evidence="4">
    <location>
        <begin position="269"/>
        <end position="280"/>
    </location>
</feature>
<dbReference type="GO" id="GO:0043291">
    <property type="term" value="C:RAVE complex"/>
    <property type="evidence" value="ECO:0007669"/>
    <property type="project" value="TreeGrafter"/>
</dbReference>
<dbReference type="PROSITE" id="PS50082">
    <property type="entry name" value="WD_REPEATS_2"/>
    <property type="match status" value="2"/>
</dbReference>
<feature type="region of interest" description="Disordered" evidence="4">
    <location>
        <begin position="905"/>
        <end position="930"/>
    </location>
</feature>
<accession>A0A0C9LU05</accession>
<sequence>MFLEQICPGQVNSQPQAIHTFVYKDDRFIVYATGSKVVVYADPDHLVQIIAASSLFQQQQQQQEEQQLEPVTSVAGNSNTGQIAIAYRTQIAVLRPYQRQDQIGWELEVVLDTLVAITCLDWSIHNMLLSAGKEIKLWKYDDNANEWNTMCSRLPASDVVLAKFEPKSNVFATLGKYDRIVTIWYPTQDKHDASAAVDYNFTLISHPKYVTHFVWRRLPDNNDRENDCTLFTMARDGIGRFWSPTDLQQPHFLYMCAVIDSNQSLVTSQVEDANHHPSTQGEKEEEEGEHDDFSPIHYIGCDELASAVSARFRSHSKHERFDQRVDRIRDRVRDTPDLLFRIQADGSLTFWGVQHLNSVPRRIPRVFVVLRVDKAIDPLDVIYFLNPTHILHDYSHIQSASTIKPIELSLVARNLHGQLRCYSLNLIDFLDSTSFSPRLHLKYTWLGHQHSISKLYQTQKNRFCTVGVDGQINVWKYELRETCGKMTTQLQLDCSLFVESKQLLAVPVDKGNKFLAVYDGHHVKLYEFDKQDCHLHHFIKCETDAALDLSSLHVYNMEDGGEASFLLIGVSTSRRQISTWHLTRNHLQHMDIAFRGTQAMPWTVDPNVVASASQWATNTASKLFHRLALQKKSVLTVSLGPEIIFYGINTDNTNIEWDALFSMNTSSSTSSSCIHQIKCAPGTVALVTGQDHKTLSIWMEMQSGVTPSCVQTFEFDEPVQDIAWNVTSDAQFILAIAFPRSVGIFGQKRASNNASNDDIWACYTTFNVDTPEDITALAWVDCGVLTVAAGNQLRCYLKWLIDDETISKAVQVRGDSQVEPMSSIFDISYEMNGPLPFYHPDHLIHYIMWGKMDLVHSVLVTLYTFFKQFVDDEDNIINEFPPVSFSKMLKLQSVGESNRNTKQEYNGLFEDDNDDDTDNADPLHSDYAHDDTVRPLTSNEAKNLAHCLKTKALSGLNERERIHLIAMVDTIVEITNQGDSLDENGARFTALLENHFHLNKSLPSEQRHMQLESRDYVWALHSQSQDLLLERCIRLCDNTLVWQDARNLGLFIWLRKIDVVRDQMATIARNIYLSKSAEARDPVDCTLYYLALRKKNLIEGLWKTTSSHREQAAMRKFLANDFTDPRWQRAASKNAFALLGKQRFEYAAAFFLLADKLKDAVNVILKNIKDFHLAIAICRVYEGDHSPLLREILENSVIPMAIENNDRWLISMAYWLLDRHKDAVRAMVVPLTQFTDKDLDTTDADSAAVVHDPNAFILYHHLKKNVTQDRKAIVPYPIEYGFSLLVSRSYERLGCPLLALYILTKYYMKPPSAIKEAPPKETRLDKAEDVFGSDSTTAAPPAYATDLFADDNDTESTQKPARAADLFADDDNDLFAEPKKPSFASNLFDDDDSNTFATKEPVSSSKGLFDDDDNEDDIFATTQTTTAALSDAEEEQETPDSSDREYDGLDSFKALLVIRMLQTFFHAASALYNGLQQPDDSYETIYRSHFVRNRQALLDLGESVNIPPDIFSRLLMEKSIETDVFPLYLYILNEGIPKDFNVHQFLRAFKVGCFEVNEIALMPQELDYATLVFVENWTEHVIKTFPIWNNLRARYCNPDTAASTTRQIALTTFISIILITLQERHYESCWPLIYHFKFFLEALGSNGSDTALINCLAQLKKNDTKMIDMMAEDFESFSEGSMFGFDMNEEVYRPLLDSKDKSVGANILEVATLNYVLSAIEHAMQCQGRHSSLSEQLSDFIWTTLLDPVAYRVHCIKEKILEELKDDLTRHNVLRQFKTLRQKKYWHSIKSLSSFDRLLPFVNAASTKDTMAVCLKSEIQEIDLTKAMSNIGAPLIRTRSASSSGLGQDHHLDSYPDTEEDDTDSDNDRDSVHTTTTTKPQQQSQSTRKPFPTASSSRVSGNSTPLISPAGSRTFEEHVQKVPQSLNLEHLHDSLRRSLTKGSDHARTPANASPAPIDNAEREKMISLRRNISANCAETHPQYPFYITGCNVDNGGPSAILWQFGQEREIASYYGCQGKTTRIHFDQFGQKFGAGDTSGNLCLWRFDAHAHSNKPYYTLNCHSKATRDFTFINSSSLIATAGTSSVTMSRSKRDHVCLWDTLLPPSKAMVSALPGHESGAYAITYEPNSQLLFSGGKRGEIVVSDLRQRSTTMHTFTAHQSRIRSISIDPETKSLITGSIDGELKIWDVSTYKLRQSFDIQPRNRFLAPTFNRIPLKAFGVTQIQLFNDDIYTSGPNGIIKCKRSFVH</sequence>
<dbReference type="SMART" id="SM00320">
    <property type="entry name" value="WD40"/>
    <property type="match status" value="8"/>
</dbReference>
<feature type="compositionally biased region" description="Acidic residues" evidence="4">
    <location>
        <begin position="909"/>
        <end position="919"/>
    </location>
</feature>
<evidence type="ECO:0000256" key="3">
    <source>
        <dbReference type="PROSITE-ProRule" id="PRU00221"/>
    </source>
</evidence>
<proteinExistence type="predicted"/>
<dbReference type="GO" id="GO:0007035">
    <property type="term" value="P:vacuolar acidification"/>
    <property type="evidence" value="ECO:0007669"/>
    <property type="project" value="TreeGrafter"/>
</dbReference>
<feature type="compositionally biased region" description="Low complexity" evidence="4">
    <location>
        <begin position="1874"/>
        <end position="1890"/>
    </location>
</feature>
<feature type="region of interest" description="Disordered" evidence="4">
    <location>
        <begin position="1839"/>
        <end position="1910"/>
    </location>
</feature>
<feature type="repeat" description="WD" evidence="3">
    <location>
        <begin position="2156"/>
        <end position="2197"/>
    </location>
</feature>
<dbReference type="OrthoDB" id="342131at2759"/>
<evidence type="ECO:0000256" key="4">
    <source>
        <dbReference type="SAM" id="MobiDB-lite"/>
    </source>
</evidence>
<name>A0A0C9LU05_9FUNG</name>
<evidence type="ECO:0000313" key="7">
    <source>
        <dbReference type="Proteomes" id="UP000053815"/>
    </source>
</evidence>
<evidence type="ECO:0000256" key="2">
    <source>
        <dbReference type="ARBA" id="ARBA00022737"/>
    </source>
</evidence>
<feature type="domain" description="RAVE complex protein Rav1 C-terminal" evidence="5">
    <location>
        <begin position="648"/>
        <end position="1300"/>
    </location>
</feature>
<reference evidence="6" key="1">
    <citation type="submission" date="2014-09" db="EMBL/GenBank/DDBJ databases">
        <title>Draft genome sequence of an oleaginous Mucoromycotina fungus Mucor ambiguus NBRC6742.</title>
        <authorList>
            <person name="Takeda I."/>
            <person name="Yamane N."/>
            <person name="Morita T."/>
            <person name="Tamano K."/>
            <person name="Machida M."/>
            <person name="Baker S."/>
            <person name="Koike H."/>
        </authorList>
    </citation>
    <scope>NUCLEOTIDE SEQUENCE</scope>
    <source>
        <strain evidence="6">NBRC 6742</strain>
    </source>
</reference>